<dbReference type="InParanoid" id="A0A1Y1WX58"/>
<evidence type="ECO:0008006" key="5">
    <source>
        <dbReference type="Google" id="ProtNLM"/>
    </source>
</evidence>
<dbReference type="AlphaFoldDB" id="A0A1Y1WX58"/>
<dbReference type="Proteomes" id="UP000193498">
    <property type="component" value="Unassembled WGS sequence"/>
</dbReference>
<organism evidence="2 4">
    <name type="scientific">Basidiobolus meristosporus CBS 931.73</name>
    <dbReference type="NCBI Taxonomy" id="1314790"/>
    <lineage>
        <taxon>Eukaryota</taxon>
        <taxon>Fungi</taxon>
        <taxon>Fungi incertae sedis</taxon>
        <taxon>Zoopagomycota</taxon>
        <taxon>Entomophthoromycotina</taxon>
        <taxon>Basidiobolomycetes</taxon>
        <taxon>Basidiobolales</taxon>
        <taxon>Basidiobolaceae</taxon>
        <taxon>Basidiobolus</taxon>
    </lineage>
</organism>
<evidence type="ECO:0000256" key="1">
    <source>
        <dbReference type="SAM" id="SignalP"/>
    </source>
</evidence>
<dbReference type="EMBL" id="MCFE01000853">
    <property type="protein sequence ID" value="ORX77918.1"/>
    <property type="molecule type" value="Genomic_DNA"/>
</dbReference>
<evidence type="ECO:0000313" key="2">
    <source>
        <dbReference type="EMBL" id="ORX77918.1"/>
    </source>
</evidence>
<gene>
    <name evidence="3" type="ORF">K493DRAFT_318019</name>
    <name evidence="2" type="ORF">K493DRAFT_321305</name>
</gene>
<comment type="caution">
    <text evidence="2">The sequence shown here is derived from an EMBL/GenBank/DDBJ whole genome shotgun (WGS) entry which is preliminary data.</text>
</comment>
<feature type="chain" id="PRO_5011907627" description="Carbohydrate-binding module family 19 domain-containing protein" evidence="1">
    <location>
        <begin position="20"/>
        <end position="92"/>
    </location>
</feature>
<accession>A0A1Y1WX58</accession>
<proteinExistence type="predicted"/>
<keyword evidence="1" id="KW-0732">Signal</keyword>
<feature type="signal peptide" evidence="1">
    <location>
        <begin position="1"/>
        <end position="19"/>
    </location>
</feature>
<name>A0A1Y1WX58_9FUNG</name>
<reference evidence="2 4" key="1">
    <citation type="submission" date="2016-07" db="EMBL/GenBank/DDBJ databases">
        <title>Pervasive Adenine N6-methylation of Active Genes in Fungi.</title>
        <authorList>
            <consortium name="DOE Joint Genome Institute"/>
            <person name="Mondo S.J."/>
            <person name="Dannebaum R.O."/>
            <person name="Kuo R.C."/>
            <person name="Labutti K."/>
            <person name="Haridas S."/>
            <person name="Kuo A."/>
            <person name="Salamov A."/>
            <person name="Ahrendt S.R."/>
            <person name="Lipzen A."/>
            <person name="Sullivan W."/>
            <person name="Andreopoulos W.B."/>
            <person name="Clum A."/>
            <person name="Lindquist E."/>
            <person name="Daum C."/>
            <person name="Ramamoorthy G.K."/>
            <person name="Gryganskyi A."/>
            <person name="Culley D."/>
            <person name="Magnuson J.K."/>
            <person name="James T.Y."/>
            <person name="O'Malley M.A."/>
            <person name="Stajich J.E."/>
            <person name="Spatafora J.W."/>
            <person name="Visel A."/>
            <person name="Grigoriev I.V."/>
        </authorList>
    </citation>
    <scope>NUCLEOTIDE SEQUENCE [LARGE SCALE GENOMIC DNA]</scope>
    <source>
        <strain evidence="2 4">CBS 931.73</strain>
    </source>
</reference>
<evidence type="ECO:0000313" key="3">
    <source>
        <dbReference type="EMBL" id="ORX90399.1"/>
    </source>
</evidence>
<protein>
    <recommendedName>
        <fullName evidence="5">Carbohydrate-binding module family 19 domain-containing protein</fullName>
    </recommendedName>
</protein>
<evidence type="ECO:0000313" key="4">
    <source>
        <dbReference type="Proteomes" id="UP000193498"/>
    </source>
</evidence>
<dbReference type="EMBL" id="MCFE01000383">
    <property type="protein sequence ID" value="ORX90399.1"/>
    <property type="molecule type" value="Genomic_DNA"/>
</dbReference>
<keyword evidence="4" id="KW-1185">Reference proteome</keyword>
<feature type="non-terminal residue" evidence="2">
    <location>
        <position position="1"/>
    </location>
</feature>
<sequence>MKFRTSISACLILATTVLALPFENFPQYCKENLDTALQCFYEHHSGVMFKCSGGRVLDYSCPDDQVCVMLTVGSSTTAACTERSPAPANADL</sequence>